<proteinExistence type="predicted"/>
<reference evidence="16 17" key="1">
    <citation type="journal article" date="2018" name="Nat. Ecol. Evol.">
        <title>Genomic signatures of mitonuclear coevolution across populations of Tigriopus californicus.</title>
        <authorList>
            <person name="Barreto F.S."/>
            <person name="Watson E.T."/>
            <person name="Lima T.G."/>
            <person name="Willett C.S."/>
            <person name="Edmands S."/>
            <person name="Li W."/>
            <person name="Burton R.S."/>
        </authorList>
    </citation>
    <scope>NUCLEOTIDE SEQUENCE [LARGE SCALE GENOMIC DNA]</scope>
    <source>
        <strain evidence="16 17">San Diego</strain>
    </source>
</reference>
<keyword evidence="6 13" id="KW-0732">Signal</keyword>
<comment type="subcellular location">
    <subcellularLocation>
        <location evidence="2">Cell membrane</location>
    </subcellularLocation>
    <subcellularLocation>
        <location evidence="1">Membrane</location>
        <topology evidence="1">Multi-pass membrane protein</topology>
    </subcellularLocation>
</comment>
<dbReference type="Pfam" id="PF02932">
    <property type="entry name" value="Neur_chan_memb"/>
    <property type="match status" value="1"/>
</dbReference>
<keyword evidence="3" id="KW-0813">Transport</keyword>
<gene>
    <name evidence="16" type="ORF">TCAL_12527</name>
</gene>
<feature type="region of interest" description="Disordered" evidence="11">
    <location>
        <begin position="400"/>
        <end position="426"/>
    </location>
</feature>
<evidence type="ECO:0000256" key="12">
    <source>
        <dbReference type="SAM" id="Phobius"/>
    </source>
</evidence>
<evidence type="ECO:0008006" key="18">
    <source>
        <dbReference type="Google" id="ProtNLM"/>
    </source>
</evidence>
<dbReference type="Gene3D" id="2.70.170.10">
    <property type="entry name" value="Neurotransmitter-gated ion-channel ligand-binding domain"/>
    <property type="match status" value="1"/>
</dbReference>
<evidence type="ECO:0000256" key="11">
    <source>
        <dbReference type="SAM" id="MobiDB-lite"/>
    </source>
</evidence>
<feature type="chain" id="PRO_5021916939" description="Neurotransmitter-gated ion-channel ligand-binding domain-containing protein" evidence="13">
    <location>
        <begin position="23"/>
        <end position="471"/>
    </location>
</feature>
<keyword evidence="9 12" id="KW-0472">Membrane</keyword>
<dbReference type="InterPro" id="IPR006028">
    <property type="entry name" value="GABAA/Glycine_rcpt"/>
</dbReference>
<feature type="transmembrane region" description="Helical" evidence="12">
    <location>
        <begin position="267"/>
        <end position="285"/>
    </location>
</feature>
<evidence type="ECO:0000256" key="1">
    <source>
        <dbReference type="ARBA" id="ARBA00004141"/>
    </source>
</evidence>
<dbReference type="Gene3D" id="1.20.58.390">
    <property type="entry name" value="Neurotransmitter-gated ion-channel transmembrane domain"/>
    <property type="match status" value="1"/>
</dbReference>
<dbReference type="InterPro" id="IPR038050">
    <property type="entry name" value="Neuro_actylchol_rec"/>
</dbReference>
<evidence type="ECO:0000259" key="15">
    <source>
        <dbReference type="Pfam" id="PF02932"/>
    </source>
</evidence>
<feature type="transmembrane region" description="Helical" evidence="12">
    <location>
        <begin position="292"/>
        <end position="312"/>
    </location>
</feature>
<dbReference type="InterPro" id="IPR006201">
    <property type="entry name" value="Neur_channel"/>
</dbReference>
<dbReference type="GO" id="GO:0004888">
    <property type="term" value="F:transmembrane signaling receptor activity"/>
    <property type="evidence" value="ECO:0007669"/>
    <property type="project" value="InterPro"/>
</dbReference>
<dbReference type="GO" id="GO:0005886">
    <property type="term" value="C:plasma membrane"/>
    <property type="evidence" value="ECO:0007669"/>
    <property type="project" value="UniProtKB-SubCell"/>
</dbReference>
<evidence type="ECO:0000256" key="10">
    <source>
        <dbReference type="ARBA" id="ARBA00023303"/>
    </source>
</evidence>
<dbReference type="InterPro" id="IPR006202">
    <property type="entry name" value="Neur_chan_lig-bd"/>
</dbReference>
<evidence type="ECO:0000259" key="14">
    <source>
        <dbReference type="Pfam" id="PF02931"/>
    </source>
</evidence>
<dbReference type="Proteomes" id="UP000318571">
    <property type="component" value="Chromosome 3"/>
</dbReference>
<dbReference type="SUPFAM" id="SSF63712">
    <property type="entry name" value="Nicotinic receptor ligand binding domain-like"/>
    <property type="match status" value="1"/>
</dbReference>
<comment type="caution">
    <text evidence="16">The sequence shown here is derived from an EMBL/GenBank/DDBJ whole genome shotgun (WGS) entry which is preliminary data.</text>
</comment>
<evidence type="ECO:0000256" key="8">
    <source>
        <dbReference type="ARBA" id="ARBA00023065"/>
    </source>
</evidence>
<dbReference type="GO" id="GO:0005254">
    <property type="term" value="F:chloride channel activity"/>
    <property type="evidence" value="ECO:0007669"/>
    <property type="project" value="UniProtKB-ARBA"/>
</dbReference>
<dbReference type="GO" id="GO:0005230">
    <property type="term" value="F:extracellular ligand-gated monoatomic ion channel activity"/>
    <property type="evidence" value="ECO:0007669"/>
    <property type="project" value="InterPro"/>
</dbReference>
<evidence type="ECO:0000313" key="17">
    <source>
        <dbReference type="Proteomes" id="UP000318571"/>
    </source>
</evidence>
<keyword evidence="7 12" id="KW-1133">Transmembrane helix</keyword>
<evidence type="ECO:0000256" key="6">
    <source>
        <dbReference type="ARBA" id="ARBA00022729"/>
    </source>
</evidence>
<keyword evidence="10" id="KW-0407">Ion channel</keyword>
<accession>A0A553P614</accession>
<dbReference type="Pfam" id="PF02931">
    <property type="entry name" value="Neur_chan_LBD"/>
    <property type="match status" value="1"/>
</dbReference>
<dbReference type="SUPFAM" id="SSF90112">
    <property type="entry name" value="Neurotransmitter-gated ion-channel transmembrane pore"/>
    <property type="match status" value="1"/>
</dbReference>
<dbReference type="STRING" id="6832.A0A553P614"/>
<evidence type="ECO:0000256" key="5">
    <source>
        <dbReference type="ARBA" id="ARBA00022692"/>
    </source>
</evidence>
<dbReference type="PRINTS" id="PR00253">
    <property type="entry name" value="GABAARECEPTR"/>
</dbReference>
<dbReference type="InterPro" id="IPR036734">
    <property type="entry name" value="Neur_chan_lig-bd_sf"/>
</dbReference>
<dbReference type="EMBL" id="VCGU01000007">
    <property type="protein sequence ID" value="TRY73123.1"/>
    <property type="molecule type" value="Genomic_DNA"/>
</dbReference>
<evidence type="ECO:0000256" key="9">
    <source>
        <dbReference type="ARBA" id="ARBA00023136"/>
    </source>
</evidence>
<dbReference type="InterPro" id="IPR036719">
    <property type="entry name" value="Neuro-gated_channel_TM_sf"/>
</dbReference>
<dbReference type="OMA" id="DLWVFVC"/>
<feature type="transmembrane region" description="Helical" evidence="12">
    <location>
        <begin position="440"/>
        <end position="460"/>
    </location>
</feature>
<evidence type="ECO:0000313" key="16">
    <source>
        <dbReference type="EMBL" id="TRY73123.1"/>
    </source>
</evidence>
<evidence type="ECO:0000256" key="13">
    <source>
        <dbReference type="SAM" id="SignalP"/>
    </source>
</evidence>
<feature type="transmembrane region" description="Helical" evidence="12">
    <location>
        <begin position="324"/>
        <end position="346"/>
    </location>
</feature>
<dbReference type="AlphaFoldDB" id="A0A553P614"/>
<feature type="domain" description="Neurotransmitter-gated ion-channel transmembrane" evidence="15">
    <location>
        <begin position="266"/>
        <end position="363"/>
    </location>
</feature>
<keyword evidence="5 12" id="KW-0812">Transmembrane</keyword>
<dbReference type="GO" id="GO:0099095">
    <property type="term" value="F:ligand-gated monoatomic anion channel activity"/>
    <property type="evidence" value="ECO:0007669"/>
    <property type="project" value="UniProtKB-ARBA"/>
</dbReference>
<dbReference type="InterPro" id="IPR006029">
    <property type="entry name" value="Neurotrans-gated_channel_TM"/>
</dbReference>
<evidence type="ECO:0000256" key="2">
    <source>
        <dbReference type="ARBA" id="ARBA00004236"/>
    </source>
</evidence>
<keyword evidence="8" id="KW-0406">Ion transport</keyword>
<keyword evidence="17" id="KW-1185">Reference proteome</keyword>
<feature type="compositionally biased region" description="Polar residues" evidence="11">
    <location>
        <begin position="406"/>
        <end position="418"/>
    </location>
</feature>
<protein>
    <recommendedName>
        <fullName evidence="18">Neurotransmitter-gated ion-channel ligand-binding domain-containing protein</fullName>
    </recommendedName>
</protein>
<feature type="signal peptide" evidence="13">
    <location>
        <begin position="1"/>
        <end position="22"/>
    </location>
</feature>
<sequence>MSKYFCFVLLLVLLLRSRLIQSEPLNPDNATFAREGKGQINNLTSLGMALQKFVNRFEEVEMQQNRILDKAVRSLDRDSGGADGNRLPSVIHLLPDDYDKRQFPPQKDDDTPNEISITMDIYSIPQLDEKKEEIMLEVRLSHYWYDSRLEADFKKPIELVPEAIGEFWSPDSYFHHAKDSKTVNLIRKPASLRITPDKMIKYTMILQYNNYTWRRKPFLKRDTVLDNHNVKIAHYEFTYTSDGIKYPGLGIRIELRRYLGYHITQTYIPSVIYVAVAWLSFVVPSDVVPGRMVLCVTTLLTLTSMFNSVRNITPQASYMKAIDLWVFVCILFVFSSLAEYGLILHLTSRSAWQKRMDAHIRGKTGKASLKTISPAQLLSVTMHKEKRLGESLHPDFISPRGGSGQDGRQANCTISTPSPLAPRDPALPSDKERWAYTIEWTVKIIYPLAFAIFNAAYWTIYLRHYSSEPEV</sequence>
<dbReference type="PANTHER" id="PTHR18945">
    <property type="entry name" value="NEUROTRANSMITTER GATED ION CHANNEL"/>
    <property type="match status" value="1"/>
</dbReference>
<evidence type="ECO:0000256" key="4">
    <source>
        <dbReference type="ARBA" id="ARBA00022475"/>
    </source>
</evidence>
<keyword evidence="4" id="KW-1003">Cell membrane</keyword>
<evidence type="ECO:0000256" key="3">
    <source>
        <dbReference type="ARBA" id="ARBA00022448"/>
    </source>
</evidence>
<feature type="domain" description="Neurotransmitter-gated ion-channel ligand-binding" evidence="14">
    <location>
        <begin position="91"/>
        <end position="209"/>
    </location>
</feature>
<evidence type="ECO:0000256" key="7">
    <source>
        <dbReference type="ARBA" id="ARBA00022989"/>
    </source>
</evidence>
<organism evidence="16 17">
    <name type="scientific">Tigriopus californicus</name>
    <name type="common">Marine copepod</name>
    <dbReference type="NCBI Taxonomy" id="6832"/>
    <lineage>
        <taxon>Eukaryota</taxon>
        <taxon>Metazoa</taxon>
        <taxon>Ecdysozoa</taxon>
        <taxon>Arthropoda</taxon>
        <taxon>Crustacea</taxon>
        <taxon>Multicrustacea</taxon>
        <taxon>Hexanauplia</taxon>
        <taxon>Copepoda</taxon>
        <taxon>Harpacticoida</taxon>
        <taxon>Harpacticidae</taxon>
        <taxon>Tigriopus</taxon>
    </lineage>
</organism>
<name>A0A553P614_TIGCA</name>